<keyword evidence="2 4" id="KW-0342">GTP-binding</keyword>
<dbReference type="GO" id="GO:0000027">
    <property type="term" value="P:ribosomal large subunit assembly"/>
    <property type="evidence" value="ECO:0007669"/>
    <property type="project" value="UniProtKB-UniRule"/>
</dbReference>
<feature type="binding site" evidence="4">
    <location>
        <begin position="131"/>
        <end position="134"/>
    </location>
    <ligand>
        <name>GTP</name>
        <dbReference type="ChEBI" id="CHEBI:37565"/>
    </ligand>
</feature>
<dbReference type="GO" id="GO:0000049">
    <property type="term" value="F:tRNA binding"/>
    <property type="evidence" value="ECO:0007669"/>
    <property type="project" value="UniProtKB-KW"/>
</dbReference>
<dbReference type="SMART" id="SM00838">
    <property type="entry name" value="EFG_C"/>
    <property type="match status" value="1"/>
</dbReference>
<dbReference type="InterPro" id="IPR000795">
    <property type="entry name" value="T_Tr_GTP-bd_dom"/>
</dbReference>
<dbReference type="InterPro" id="IPR000640">
    <property type="entry name" value="EFG_V-like"/>
</dbReference>
<dbReference type="Gene3D" id="3.30.70.240">
    <property type="match status" value="1"/>
</dbReference>
<dbReference type="SUPFAM" id="SSF54980">
    <property type="entry name" value="EF-G C-terminal domain-like"/>
    <property type="match status" value="2"/>
</dbReference>
<dbReference type="Gene3D" id="3.40.50.300">
    <property type="entry name" value="P-loop containing nucleotide triphosphate hydrolases"/>
    <property type="match status" value="1"/>
</dbReference>
<dbReference type="RefSeq" id="WP_101103681.1">
    <property type="nucleotide sequence ID" value="NZ_CP066721.1"/>
</dbReference>
<dbReference type="PROSITE" id="PS51722">
    <property type="entry name" value="G_TR_2"/>
    <property type="match status" value="1"/>
</dbReference>
<dbReference type="Pfam" id="PF03144">
    <property type="entry name" value="GTP_EFTU_D2"/>
    <property type="match status" value="1"/>
</dbReference>
<dbReference type="InterPro" id="IPR005225">
    <property type="entry name" value="Small_GTP-bd"/>
</dbReference>
<keyword evidence="4" id="KW-0690">Ribosome biogenesis</keyword>
<comment type="function">
    <text evidence="4">A 50S ribosomal subunit assembly protein with GTPase activity, required for 50S subunit assembly at low temperatures, may also play a role in translation. Binds GTP and analogs. Binds the 70S ribosome between the 30S and 50S subunits, in a similar position as ribosome-bound EF-G; it contacts a number of ribosomal proteins, both rRNAs and the A-site tRNA.</text>
</comment>
<dbReference type="CDD" id="cd03710">
    <property type="entry name" value="BipA_TypA_C"/>
    <property type="match status" value="1"/>
</dbReference>
<dbReference type="FunFam" id="3.30.70.870:FF:000003">
    <property type="entry name" value="GTP-binding protein TypA"/>
    <property type="match status" value="1"/>
</dbReference>
<feature type="domain" description="Tr-type G" evidence="5">
    <location>
        <begin position="6"/>
        <end position="201"/>
    </location>
</feature>
<dbReference type="Gene3D" id="2.40.30.10">
    <property type="entry name" value="Translation factors"/>
    <property type="match status" value="1"/>
</dbReference>
<dbReference type="GO" id="GO:0010467">
    <property type="term" value="P:gene expression"/>
    <property type="evidence" value="ECO:0007669"/>
    <property type="project" value="UniProtKB-ARBA"/>
</dbReference>
<sequence>MTKLREDVRNIAIIAHVDHGKTTLVDELLKQSGIFRENEHVDERAMDSNDIERERGITILAKNTAVNYKDNRINILDTPGHADFGGEVERIMKMVDGVVLVVDAYEGTMPQTRFVLKKALEQNLKPVVVVNKIDKPEARAEGVVDEVLDLFIELEANDEQLDFPVVYASAVNGTASLDPEKQDENMQSLYETIIDYVPAPVDNRDEPLQFQTALLDYNDYLGRIGVGRVFRGTMRVGDSVSLIKLDGTVKNFRVTKIFGYFGLKREEVNEAYPGDLIAVSGMEDINVGETVTPVDNRDALPVLRIDEPTLEMTFRVNNSPFAGREGDYVTSRQIQERLDQQLETDVSLKVTQTDSPDKWIVAGRGELHLSILIENMRREGFELQVSKPQVILREIDGVKCEPFERVQCEVPQEYTGAVIESLGQRKGEMLDMVTTDNGLTRIIFMVPARGLIGYTTEFMSQTRGYGIINHTFEEFKPRVKGRIGGRRNGALVSLDTGKASSYALMGLEDRGTNFMEPGTEVYEGMVVGEHNRENDLTVNVTKEKNQTNVRSSNKDQTVTMKRPRTLTLEEALQFINDDELVEATPENIRIRKTVLEKNAREKESKRIKQLMQEDE</sequence>
<dbReference type="CDD" id="cd03691">
    <property type="entry name" value="BipA_TypA_II"/>
    <property type="match status" value="1"/>
</dbReference>
<dbReference type="GO" id="GO:0005829">
    <property type="term" value="C:cytosol"/>
    <property type="evidence" value="ECO:0007669"/>
    <property type="project" value="TreeGrafter"/>
</dbReference>
<dbReference type="NCBIfam" id="TIGR01394">
    <property type="entry name" value="TypA_BipA"/>
    <property type="match status" value="1"/>
</dbReference>
<dbReference type="FunFam" id="3.30.70.240:FF:000002">
    <property type="entry name" value="GTP-binding protein TypA"/>
    <property type="match status" value="1"/>
</dbReference>
<dbReference type="Pfam" id="PF14492">
    <property type="entry name" value="EFG_III"/>
    <property type="match status" value="1"/>
</dbReference>
<dbReference type="InterPro" id="IPR047041">
    <property type="entry name" value="BipA_GTP-bd_dom"/>
</dbReference>
<dbReference type="InterPro" id="IPR006298">
    <property type="entry name" value="BipA"/>
</dbReference>
<comment type="caution">
    <text evidence="6">The sequence shown here is derived from an EMBL/GenBank/DDBJ whole genome shotgun (WGS) entry which is preliminary data.</text>
</comment>
<dbReference type="HAMAP" id="MF_00849">
    <property type="entry name" value="BipA"/>
    <property type="match status" value="1"/>
</dbReference>
<dbReference type="FunFam" id="3.40.50.300:FF:000055">
    <property type="entry name" value="GTP-binding protein TypA"/>
    <property type="match status" value="1"/>
</dbReference>
<comment type="similarity">
    <text evidence="4">Belongs to the TRAFAC class translation factor GTPase superfamily. Classic translation factor GTPase family. BipA subfamily.</text>
</comment>
<dbReference type="InterPro" id="IPR009000">
    <property type="entry name" value="Transl_B-barrel_sf"/>
</dbReference>
<dbReference type="CDD" id="cd16263">
    <property type="entry name" value="BipA_III"/>
    <property type="match status" value="1"/>
</dbReference>
<comment type="subunit">
    <text evidence="4">Monomer.</text>
</comment>
<evidence type="ECO:0000313" key="7">
    <source>
        <dbReference type="Proteomes" id="UP000285579"/>
    </source>
</evidence>
<dbReference type="InterPro" id="IPR035651">
    <property type="entry name" value="BipA_V"/>
</dbReference>
<evidence type="ECO:0000256" key="2">
    <source>
        <dbReference type="ARBA" id="ARBA00023134"/>
    </source>
</evidence>
<dbReference type="Pfam" id="PF00009">
    <property type="entry name" value="GTP_EFTU"/>
    <property type="match status" value="1"/>
</dbReference>
<keyword evidence="4" id="KW-0378">Hydrolase</keyword>
<dbReference type="InterPro" id="IPR042116">
    <property type="entry name" value="TypA/BipA_C"/>
</dbReference>
<dbReference type="GO" id="GO:0009409">
    <property type="term" value="P:response to cold"/>
    <property type="evidence" value="ECO:0007669"/>
    <property type="project" value="UniProtKB-ARBA"/>
</dbReference>
<keyword evidence="4" id="KW-0963">Cytoplasm</keyword>
<dbReference type="Gene3D" id="2.40.50.250">
    <property type="entry name" value="bipa protein"/>
    <property type="match status" value="1"/>
</dbReference>
<dbReference type="SUPFAM" id="SSF52540">
    <property type="entry name" value="P-loop containing nucleoside triphosphate hydrolases"/>
    <property type="match status" value="1"/>
</dbReference>
<dbReference type="GO" id="GO:1990904">
    <property type="term" value="C:ribonucleoprotein complex"/>
    <property type="evidence" value="ECO:0007669"/>
    <property type="project" value="TreeGrafter"/>
</dbReference>
<evidence type="ECO:0000256" key="4">
    <source>
        <dbReference type="HAMAP-Rule" id="MF_00849"/>
    </source>
</evidence>
<dbReference type="CDD" id="cd01891">
    <property type="entry name" value="TypA_BipA"/>
    <property type="match status" value="1"/>
</dbReference>
<name>A0AAQ0LYX7_STAXY</name>
<dbReference type="InterPro" id="IPR004161">
    <property type="entry name" value="EFTu-like_2"/>
</dbReference>
<dbReference type="InterPro" id="IPR031157">
    <property type="entry name" value="G_TR_CS"/>
</dbReference>
<keyword evidence="4" id="KW-0820">tRNA-binding</keyword>
<dbReference type="PANTHER" id="PTHR42908">
    <property type="entry name" value="TRANSLATION ELONGATION FACTOR-RELATED"/>
    <property type="match status" value="1"/>
</dbReference>
<feature type="binding site" evidence="4">
    <location>
        <begin position="18"/>
        <end position="23"/>
    </location>
    <ligand>
        <name>GTP</name>
        <dbReference type="ChEBI" id="CHEBI:37565"/>
    </ligand>
</feature>
<dbReference type="GO" id="GO:0005525">
    <property type="term" value="F:GTP binding"/>
    <property type="evidence" value="ECO:0007669"/>
    <property type="project" value="UniProtKB-UniRule"/>
</dbReference>
<dbReference type="GO" id="GO:0043022">
    <property type="term" value="F:ribosome binding"/>
    <property type="evidence" value="ECO:0007669"/>
    <property type="project" value="UniProtKB-UniRule"/>
</dbReference>
<proteinExistence type="inferred from homology"/>
<keyword evidence="4" id="KW-0694">RNA-binding</keyword>
<dbReference type="SUPFAM" id="SSF50447">
    <property type="entry name" value="Translation proteins"/>
    <property type="match status" value="1"/>
</dbReference>
<dbReference type="InterPro" id="IPR047043">
    <property type="entry name" value="BipA_III"/>
</dbReference>
<dbReference type="InterPro" id="IPR035647">
    <property type="entry name" value="EFG_III/V"/>
</dbReference>
<evidence type="ECO:0000256" key="1">
    <source>
        <dbReference type="ARBA" id="ARBA00022741"/>
    </source>
</evidence>
<dbReference type="InterPro" id="IPR047042">
    <property type="entry name" value="BipA_II"/>
</dbReference>
<keyword evidence="1 4" id="KW-0547">Nucleotide-binding</keyword>
<protein>
    <recommendedName>
        <fullName evidence="4">Large ribosomal subunit assembly factor BipA</fullName>
        <ecNumber evidence="4">3.6.5.-</ecNumber>
    </recommendedName>
    <alternativeName>
        <fullName evidence="4">GTP-binding protein BipA</fullName>
    </alternativeName>
</protein>
<dbReference type="EC" id="3.6.5.-" evidence="4"/>
<accession>A0AAQ0LYX7</accession>
<dbReference type="PROSITE" id="PS00301">
    <property type="entry name" value="G_TR_1"/>
    <property type="match status" value="1"/>
</dbReference>
<dbReference type="FunFam" id="2.40.30.10:FF:000016">
    <property type="entry name" value="GTP-binding protein TypA"/>
    <property type="match status" value="1"/>
</dbReference>
<organism evidence="6 7">
    <name type="scientific">Staphylococcus xylosus</name>
    <dbReference type="NCBI Taxonomy" id="1288"/>
    <lineage>
        <taxon>Bacteria</taxon>
        <taxon>Bacillati</taxon>
        <taxon>Bacillota</taxon>
        <taxon>Bacilli</taxon>
        <taxon>Bacillales</taxon>
        <taxon>Staphylococcaceae</taxon>
        <taxon>Staphylococcus</taxon>
    </lineage>
</organism>
<evidence type="ECO:0000259" key="5">
    <source>
        <dbReference type="PROSITE" id="PS51722"/>
    </source>
</evidence>
<dbReference type="NCBIfam" id="TIGR00231">
    <property type="entry name" value="small_GTP"/>
    <property type="match status" value="1"/>
</dbReference>
<dbReference type="Proteomes" id="UP000285579">
    <property type="component" value="Unassembled WGS sequence"/>
</dbReference>
<gene>
    <name evidence="6" type="primary">typA</name>
    <name evidence="4" type="synonym">bipA</name>
    <name evidence="6" type="ORF">BU104_05665</name>
</gene>
<dbReference type="PRINTS" id="PR00315">
    <property type="entry name" value="ELONGATNFCT"/>
</dbReference>
<dbReference type="EMBL" id="QXUI01000003">
    <property type="protein sequence ID" value="RIM92912.1"/>
    <property type="molecule type" value="Genomic_DNA"/>
</dbReference>
<dbReference type="GO" id="GO:0003924">
    <property type="term" value="F:GTPase activity"/>
    <property type="evidence" value="ECO:0007669"/>
    <property type="project" value="UniProtKB-UniRule"/>
</dbReference>
<dbReference type="PANTHER" id="PTHR42908:SF8">
    <property type="entry name" value="TR-TYPE G DOMAIN-CONTAINING PROTEIN"/>
    <property type="match status" value="1"/>
</dbReference>
<evidence type="ECO:0000256" key="3">
    <source>
        <dbReference type="ARBA" id="ARBA00048548"/>
    </source>
</evidence>
<reference evidence="6 7" key="1">
    <citation type="journal article" date="2016" name="Front. Microbiol.">
        <title>Comprehensive Phylogenetic Analysis of Bovine Non-aureus Staphylococci Species Based on Whole-Genome Sequencing.</title>
        <authorList>
            <person name="Naushad S."/>
            <person name="Barkema H.W."/>
            <person name="Luby C."/>
            <person name="Condas L.A."/>
            <person name="Nobrega D.B."/>
            <person name="Carson D.A."/>
            <person name="De Buck J."/>
        </authorList>
    </citation>
    <scope>NUCLEOTIDE SEQUENCE [LARGE SCALE GENOMIC DNA]</scope>
    <source>
        <strain evidence="6 7">SNUC 1349</strain>
    </source>
</reference>
<dbReference type="AlphaFoldDB" id="A0AAQ0LYX7"/>
<dbReference type="Pfam" id="PF21018">
    <property type="entry name" value="BipA_C"/>
    <property type="match status" value="1"/>
</dbReference>
<dbReference type="Pfam" id="PF00679">
    <property type="entry name" value="EFG_C"/>
    <property type="match status" value="1"/>
</dbReference>
<keyword evidence="4" id="KW-0699">rRNA-binding</keyword>
<dbReference type="FunFam" id="2.40.50.250:FF:000001">
    <property type="entry name" value="GTP-binding protein TypA"/>
    <property type="match status" value="1"/>
</dbReference>
<comment type="subcellular location">
    <subcellularLocation>
        <location evidence="4">Cytoplasm</location>
    </subcellularLocation>
    <text evidence="4">Binds to ribosomes.</text>
</comment>
<dbReference type="GO" id="GO:0019843">
    <property type="term" value="F:rRNA binding"/>
    <property type="evidence" value="ECO:0007669"/>
    <property type="project" value="UniProtKB-KW"/>
</dbReference>
<dbReference type="Gene3D" id="3.30.70.870">
    <property type="entry name" value="Elongation Factor G (Translational Gtpase), domain 3"/>
    <property type="match status" value="1"/>
</dbReference>
<dbReference type="InterPro" id="IPR027417">
    <property type="entry name" value="P-loop_NTPase"/>
</dbReference>
<dbReference type="InterPro" id="IPR048876">
    <property type="entry name" value="BipA_C"/>
</dbReference>
<dbReference type="InterPro" id="IPR041095">
    <property type="entry name" value="EFG_II"/>
</dbReference>
<comment type="catalytic activity">
    <reaction evidence="3 4">
        <text>GTP + H2O = GDP + phosphate + H(+)</text>
        <dbReference type="Rhea" id="RHEA:19669"/>
        <dbReference type="ChEBI" id="CHEBI:15377"/>
        <dbReference type="ChEBI" id="CHEBI:15378"/>
        <dbReference type="ChEBI" id="CHEBI:37565"/>
        <dbReference type="ChEBI" id="CHEBI:43474"/>
        <dbReference type="ChEBI" id="CHEBI:58189"/>
    </reaction>
</comment>
<evidence type="ECO:0000313" key="6">
    <source>
        <dbReference type="EMBL" id="RIM92912.1"/>
    </source>
</evidence>